<keyword evidence="3" id="KW-1185">Reference proteome</keyword>
<evidence type="ECO:0000313" key="3">
    <source>
        <dbReference type="Proteomes" id="UP000800092"/>
    </source>
</evidence>
<feature type="compositionally biased region" description="Acidic residues" evidence="1">
    <location>
        <begin position="96"/>
        <end position="133"/>
    </location>
</feature>
<feature type="region of interest" description="Disordered" evidence="1">
    <location>
        <begin position="93"/>
        <end position="138"/>
    </location>
</feature>
<dbReference type="Proteomes" id="UP000800092">
    <property type="component" value="Unassembled WGS sequence"/>
</dbReference>
<dbReference type="AlphaFoldDB" id="A0A6A6HFP3"/>
<evidence type="ECO:0000256" key="1">
    <source>
        <dbReference type="SAM" id="MobiDB-lite"/>
    </source>
</evidence>
<sequence>MITPKETQPLSVHVSSYNEKRGKWALDVLGTTVENDEIFQAELREHEVGSANGLPSVIIRQGQPFPFTCLPPEVRNLVYDHLFPRINVSYYKLDGDNSEDDGEDEGEGEDKDEGEEEDDDEDEDEDEAEDKDDFDYNDKFDDLIDMTREEFFSNEHLAITQVSREIRREIMPIVLGNTRWFFPKIYHFHAFIGRLQDLRIYLRQLQIFPGRDERMNALFRALVDCTRLERLCLTYDFVGTLWQKTGELYEDAKPWIYTLALARGKKKAALDILTVEGSVQIGQLWQRQDEHSPEEFEEELRTHAARDPVLKNLFSKHKSPAAAIMGKD</sequence>
<dbReference type="EMBL" id="ML991783">
    <property type="protein sequence ID" value="KAF2236867.1"/>
    <property type="molecule type" value="Genomic_DNA"/>
</dbReference>
<dbReference type="PANTHER" id="PTHR42085:SF1">
    <property type="entry name" value="F-BOX DOMAIN-CONTAINING PROTEIN"/>
    <property type="match status" value="1"/>
</dbReference>
<gene>
    <name evidence="2" type="ORF">EV356DRAFT_530756</name>
</gene>
<proteinExistence type="predicted"/>
<protein>
    <submittedName>
        <fullName evidence="2">Uncharacterized protein</fullName>
    </submittedName>
</protein>
<dbReference type="PANTHER" id="PTHR42085">
    <property type="entry name" value="F-BOX DOMAIN-CONTAINING PROTEIN"/>
    <property type="match status" value="1"/>
</dbReference>
<organism evidence="2 3">
    <name type="scientific">Viridothelium virens</name>
    <name type="common">Speckled blister lichen</name>
    <name type="synonym">Trypethelium virens</name>
    <dbReference type="NCBI Taxonomy" id="1048519"/>
    <lineage>
        <taxon>Eukaryota</taxon>
        <taxon>Fungi</taxon>
        <taxon>Dikarya</taxon>
        <taxon>Ascomycota</taxon>
        <taxon>Pezizomycotina</taxon>
        <taxon>Dothideomycetes</taxon>
        <taxon>Dothideomycetes incertae sedis</taxon>
        <taxon>Trypetheliales</taxon>
        <taxon>Trypetheliaceae</taxon>
        <taxon>Viridothelium</taxon>
    </lineage>
</organism>
<name>A0A6A6HFP3_VIRVR</name>
<accession>A0A6A6HFP3</accession>
<reference evidence="2" key="1">
    <citation type="journal article" date="2020" name="Stud. Mycol.">
        <title>101 Dothideomycetes genomes: a test case for predicting lifestyles and emergence of pathogens.</title>
        <authorList>
            <person name="Haridas S."/>
            <person name="Albert R."/>
            <person name="Binder M."/>
            <person name="Bloem J."/>
            <person name="Labutti K."/>
            <person name="Salamov A."/>
            <person name="Andreopoulos B."/>
            <person name="Baker S."/>
            <person name="Barry K."/>
            <person name="Bills G."/>
            <person name="Bluhm B."/>
            <person name="Cannon C."/>
            <person name="Castanera R."/>
            <person name="Culley D."/>
            <person name="Daum C."/>
            <person name="Ezra D."/>
            <person name="Gonzalez J."/>
            <person name="Henrissat B."/>
            <person name="Kuo A."/>
            <person name="Liang C."/>
            <person name="Lipzen A."/>
            <person name="Lutzoni F."/>
            <person name="Magnuson J."/>
            <person name="Mondo S."/>
            <person name="Nolan M."/>
            <person name="Ohm R."/>
            <person name="Pangilinan J."/>
            <person name="Park H.-J."/>
            <person name="Ramirez L."/>
            <person name="Alfaro M."/>
            <person name="Sun H."/>
            <person name="Tritt A."/>
            <person name="Yoshinaga Y."/>
            <person name="Zwiers L.-H."/>
            <person name="Turgeon B."/>
            <person name="Goodwin S."/>
            <person name="Spatafora J."/>
            <person name="Crous P."/>
            <person name="Grigoriev I."/>
        </authorList>
    </citation>
    <scope>NUCLEOTIDE SEQUENCE</scope>
    <source>
        <strain evidence="2">Tuck. ex Michener</strain>
    </source>
</reference>
<evidence type="ECO:0000313" key="2">
    <source>
        <dbReference type="EMBL" id="KAF2236867.1"/>
    </source>
</evidence>
<dbReference type="InterPro" id="IPR038883">
    <property type="entry name" value="AN11006-like"/>
</dbReference>